<evidence type="ECO:0000259" key="5">
    <source>
        <dbReference type="PROSITE" id="PS50014"/>
    </source>
</evidence>
<dbReference type="Pfam" id="PF00439">
    <property type="entry name" value="Bromodomain"/>
    <property type="match status" value="1"/>
</dbReference>
<organism evidence="6">
    <name type="scientific">Cryptomonas curvata</name>
    <dbReference type="NCBI Taxonomy" id="233186"/>
    <lineage>
        <taxon>Eukaryota</taxon>
        <taxon>Cryptophyceae</taxon>
        <taxon>Cryptomonadales</taxon>
        <taxon>Cryptomonadaceae</taxon>
        <taxon>Cryptomonas</taxon>
    </lineage>
</organism>
<dbReference type="SUPFAM" id="SSF57903">
    <property type="entry name" value="FYVE/PHD zinc finger"/>
    <property type="match status" value="1"/>
</dbReference>
<feature type="compositionally biased region" description="Polar residues" evidence="4">
    <location>
        <begin position="144"/>
        <end position="154"/>
    </location>
</feature>
<evidence type="ECO:0000256" key="1">
    <source>
        <dbReference type="ARBA" id="ARBA00023117"/>
    </source>
</evidence>
<feature type="region of interest" description="Disordered" evidence="4">
    <location>
        <begin position="350"/>
        <end position="387"/>
    </location>
</feature>
<feature type="coiled-coil region" evidence="3">
    <location>
        <begin position="916"/>
        <end position="943"/>
    </location>
</feature>
<accession>A0A7S0QKZ2</accession>
<evidence type="ECO:0000256" key="3">
    <source>
        <dbReference type="SAM" id="Coils"/>
    </source>
</evidence>
<dbReference type="SUPFAM" id="SSF47370">
    <property type="entry name" value="Bromodomain"/>
    <property type="match status" value="2"/>
</dbReference>
<feature type="region of interest" description="Disordered" evidence="4">
    <location>
        <begin position="717"/>
        <end position="747"/>
    </location>
</feature>
<dbReference type="CDD" id="cd04369">
    <property type="entry name" value="Bromodomain"/>
    <property type="match status" value="2"/>
</dbReference>
<dbReference type="InterPro" id="IPR013083">
    <property type="entry name" value="Znf_RING/FYVE/PHD"/>
</dbReference>
<name>A0A7S0QKZ2_9CRYP</name>
<feature type="compositionally biased region" description="Polar residues" evidence="4">
    <location>
        <begin position="351"/>
        <end position="371"/>
    </location>
</feature>
<evidence type="ECO:0000256" key="2">
    <source>
        <dbReference type="PROSITE-ProRule" id="PRU00035"/>
    </source>
</evidence>
<keyword evidence="3" id="KW-0175">Coiled coil</keyword>
<protein>
    <recommendedName>
        <fullName evidence="5">Bromo domain-containing protein</fullName>
    </recommendedName>
</protein>
<dbReference type="SMART" id="SM00297">
    <property type="entry name" value="BROMO"/>
    <property type="match status" value="1"/>
</dbReference>
<evidence type="ECO:0000256" key="4">
    <source>
        <dbReference type="SAM" id="MobiDB-lite"/>
    </source>
</evidence>
<gene>
    <name evidence="6" type="ORF">CCUR1050_LOCUS13872</name>
</gene>
<dbReference type="InterPro" id="IPR036427">
    <property type="entry name" value="Bromodomain-like_sf"/>
</dbReference>
<dbReference type="CDD" id="cd15489">
    <property type="entry name" value="PHD_SF"/>
    <property type="match status" value="1"/>
</dbReference>
<dbReference type="EMBL" id="HBEZ01025133">
    <property type="protein sequence ID" value="CAD8636191.1"/>
    <property type="molecule type" value="Transcribed_RNA"/>
</dbReference>
<keyword evidence="1 2" id="KW-0103">Bromodomain</keyword>
<feature type="domain" description="Bromo" evidence="5">
    <location>
        <begin position="201"/>
        <end position="246"/>
    </location>
</feature>
<sequence>MLDGSSPTSEASSGRKRRIPPGPGLRWCAGGSGGGGRWIDARDEAAFGLDAFDKFPPPRRPRHEDLNPPNSSAGIKPLSIRPKHRVIGNGIFISGGRVMMNDSTSGEEKITICTFCRRSFISSHALDVHLSRNQSCRNEKDKAQTQSFGSTSSIGRGPSARPLSPTLERCRGIVQSLIKRPEASPFNDPFDHRGADVVDPKSAMDLNTVMNKLNCNIYRFAREVQDDVLKIWRNSYRYHGPSSEVYGSAKALSLLFESLFDAAFDHVRGFGGRADIPFFKHGTHWIGRRVKVLWSREHDRITGVIDDYNQIDDEDHIYHIVYDDTADQWATLPNKKVEILGWVGDEEENRSTSILQGQKTPQHQPRTNVHPSVNLGGGSVDKGKPMESTSHQLLTGVEKNLADRLSVAPNAYPSTKMHNTSTDLTRKSSDGSIVLDDVVKVRCPVFKEGQEVVFNEYAARTSMRRGKVFRINSNGTYDIVHSANEERLDKFVLEEDLRAPEGAINYGDLITLVKELRGKAQSSSLDEPADYRKFPGYYHPNPAAHQRGITGWHTQCMCFNWMERKASLMQYSGVPAVESDFNLIIYNAIVFHSQGHPINREARRIYQEAKGIFAKWARKPGCYGCKVCGRADSAESPMLLCDHCCQGIHQNCFLLPGSRVLSLLTQDVYHPLRGDTAFFCGEDCHRRFVAIKMRFKLPVVSIQQSKIHSGIPNAQGPLPSAAVLPSEPPSDVQEGAGKAQNDDPKIPSSCTSNCPLILVPNLARENVVTESQGKDTARPYKSKEELLEMRASLASMRAARELEKVSMAQYKGSVQKLQEAIRSKSVTAELSQQASCKCKAYLDAIVAASAQKDRFLQNNSAPLPSSVQAMQGRMVRLKERCELLDSLHAALAAETASSTRCQEAQKLLKDRISSGLDASDDMLEAAEKGIEEYEAAVSAAASLRGRVLLLALQ</sequence>
<feature type="region of interest" description="Disordered" evidence="4">
    <location>
        <begin position="51"/>
        <end position="77"/>
    </location>
</feature>
<dbReference type="Gene3D" id="1.20.920.10">
    <property type="entry name" value="Bromodomain-like"/>
    <property type="match status" value="2"/>
</dbReference>
<feature type="region of interest" description="Disordered" evidence="4">
    <location>
        <begin position="1"/>
        <end position="34"/>
    </location>
</feature>
<proteinExistence type="predicted"/>
<reference evidence="6" key="1">
    <citation type="submission" date="2021-01" db="EMBL/GenBank/DDBJ databases">
        <authorList>
            <person name="Corre E."/>
            <person name="Pelletier E."/>
            <person name="Niang G."/>
            <person name="Scheremetjew M."/>
            <person name="Finn R."/>
            <person name="Kale V."/>
            <person name="Holt S."/>
            <person name="Cochrane G."/>
            <person name="Meng A."/>
            <person name="Brown T."/>
            <person name="Cohen L."/>
        </authorList>
    </citation>
    <scope>NUCLEOTIDE SEQUENCE</scope>
    <source>
        <strain evidence="6">CCAP979/52</strain>
    </source>
</reference>
<evidence type="ECO:0000313" key="6">
    <source>
        <dbReference type="EMBL" id="CAD8636191.1"/>
    </source>
</evidence>
<dbReference type="Gene3D" id="3.30.40.10">
    <property type="entry name" value="Zinc/RING finger domain, C3HC4 (zinc finger)"/>
    <property type="match status" value="1"/>
</dbReference>
<dbReference type="AlphaFoldDB" id="A0A7S0QKZ2"/>
<dbReference type="InterPro" id="IPR011011">
    <property type="entry name" value="Znf_FYVE_PHD"/>
</dbReference>
<feature type="compositionally biased region" description="Polar residues" evidence="4">
    <location>
        <begin position="1"/>
        <end position="12"/>
    </location>
</feature>
<dbReference type="PANTHER" id="PTHR45926">
    <property type="entry name" value="OSJNBA0053K19.4 PROTEIN"/>
    <property type="match status" value="1"/>
</dbReference>
<dbReference type="PROSITE" id="PS50014">
    <property type="entry name" value="BROMODOMAIN_2"/>
    <property type="match status" value="1"/>
</dbReference>
<feature type="region of interest" description="Disordered" evidence="4">
    <location>
        <begin position="134"/>
        <end position="165"/>
    </location>
</feature>
<dbReference type="InterPro" id="IPR001487">
    <property type="entry name" value="Bromodomain"/>
</dbReference>